<evidence type="ECO:0000256" key="1">
    <source>
        <dbReference type="SAM" id="MobiDB-lite"/>
    </source>
</evidence>
<protein>
    <submittedName>
        <fullName evidence="3">Molybdopterin biosynthesis protein MoeY</fullName>
    </submittedName>
</protein>
<dbReference type="CDD" id="cd01483">
    <property type="entry name" value="E1_enzyme_family"/>
    <property type="match status" value="1"/>
</dbReference>
<accession>A0A0U0W6S6</accession>
<organism evidence="3 4">
    <name type="scientific">Mycobacterium bohemicum DSM 44277</name>
    <dbReference type="NCBI Taxonomy" id="1236609"/>
    <lineage>
        <taxon>Bacteria</taxon>
        <taxon>Bacillati</taxon>
        <taxon>Actinomycetota</taxon>
        <taxon>Actinomycetes</taxon>
        <taxon>Mycobacteriales</taxon>
        <taxon>Mycobacteriaceae</taxon>
        <taxon>Mycobacterium</taxon>
    </lineage>
</organism>
<dbReference type="EMBL" id="CSTD01000001">
    <property type="protein sequence ID" value="CPR07771.1"/>
    <property type="molecule type" value="Genomic_DNA"/>
</dbReference>
<dbReference type="NCBIfam" id="NF005901">
    <property type="entry name" value="PRK07877.1"/>
    <property type="match status" value="1"/>
</dbReference>
<dbReference type="Pfam" id="PF00899">
    <property type="entry name" value="ThiF"/>
    <property type="match status" value="1"/>
</dbReference>
<dbReference type="InterPro" id="IPR035985">
    <property type="entry name" value="Ubiquitin-activating_enz"/>
</dbReference>
<evidence type="ECO:0000313" key="3">
    <source>
        <dbReference type="EMBL" id="CPR07771.1"/>
    </source>
</evidence>
<dbReference type="GO" id="GO:0008641">
    <property type="term" value="F:ubiquitin-like modifier activating enzyme activity"/>
    <property type="evidence" value="ECO:0007669"/>
    <property type="project" value="InterPro"/>
</dbReference>
<dbReference type="GO" id="GO:0016491">
    <property type="term" value="F:oxidoreductase activity"/>
    <property type="evidence" value="ECO:0007669"/>
    <property type="project" value="InterPro"/>
</dbReference>
<dbReference type="Gene3D" id="3.40.50.720">
    <property type="entry name" value="NAD(P)-binding Rossmann-like Domain"/>
    <property type="match status" value="1"/>
</dbReference>
<dbReference type="Proteomes" id="UP000198875">
    <property type="component" value="Unassembled WGS sequence"/>
</dbReference>
<sequence>MRRDVGNNAARFGLSKLTRRDRKPGMNHSDDDESCTALILDDDVAADRELLDRLRAAPGIVFRDRPVHGPPGTDDGRWAYYPWRNTVVRISAPPAFRAARFDRNRHLITSSEQERLAGQRVGVVGLSSGHAVAYCLAAQGLCGALRLADGDVMELSNLNRVPATVLDLGTNKATVAARRIAELDPYFTVEVFASDVTAEVLDRFLDGLDIVVDQADSLDVKILLREAARDRGIPVIMATSDRGQLDVERYDLEPLRPIMHGLLGDIDTSALRGLSTLDKLPYLLRLLDAGGLSARGAASLVEVGRTLDGWPQLAGDIWVGAAAVAEAVRRIGLGEPLGSGRVKIDVAAALDRIDQPRADGDGSSGTEGVGAAPGDEGRDRHVTDVIAAAAVRAPSGGNSQPWRIVVNDRAIQILLSAEESSTMDVGFRASAVALGAAMFNVRVAAAGHALLGPVTFEDGHPDTPLRATMAWGTGSDPRLAALYRPMLARQTNRHRGDPVPIQPAVAAHLESVTAAEGARVRLITDRREISEVADILADTDRIRYLTPHLHAEMVSELRWPADPSPETGIDVRGLELDSGEQAALQLVRRPDVMAELARWDAGAALGDMIRQRAGASAALAVIITGGTTLTDYARGGMALEALWIAAEQSGLGVHPVSPVFLYAHDDDDLRALSITYADRLRALQRSFRDIVGTAVGECEALLVRLVAGPPPSVPARRRSLSATMWAPR</sequence>
<evidence type="ECO:0000313" key="4">
    <source>
        <dbReference type="Proteomes" id="UP000198875"/>
    </source>
</evidence>
<dbReference type="GO" id="GO:0061504">
    <property type="term" value="P:cyclic threonylcarbamoyladenosine biosynthetic process"/>
    <property type="evidence" value="ECO:0007669"/>
    <property type="project" value="TreeGrafter"/>
</dbReference>
<dbReference type="PANTHER" id="PTHR43267:SF3">
    <property type="entry name" value="THIF PROTEIN"/>
    <property type="match status" value="1"/>
</dbReference>
<dbReference type="Gene3D" id="3.40.109.10">
    <property type="entry name" value="NADH Oxidase"/>
    <property type="match status" value="1"/>
</dbReference>
<dbReference type="SUPFAM" id="SSF69572">
    <property type="entry name" value="Activating enzymes of the ubiquitin-like proteins"/>
    <property type="match status" value="1"/>
</dbReference>
<reference evidence="3 4" key="1">
    <citation type="submission" date="2015-03" db="EMBL/GenBank/DDBJ databases">
        <authorList>
            <person name="Murphy D."/>
        </authorList>
    </citation>
    <scope>NUCLEOTIDE SEQUENCE [LARGE SCALE GENOMIC DNA]</scope>
    <source>
        <strain evidence="3 4">DSM 44277</strain>
    </source>
</reference>
<dbReference type="SUPFAM" id="SSF55469">
    <property type="entry name" value="FMN-dependent nitroreductase-like"/>
    <property type="match status" value="1"/>
</dbReference>
<dbReference type="GO" id="GO:0061503">
    <property type="term" value="F:tRNA threonylcarbamoyladenosine dehydratase"/>
    <property type="evidence" value="ECO:0007669"/>
    <property type="project" value="TreeGrafter"/>
</dbReference>
<dbReference type="InterPro" id="IPR000415">
    <property type="entry name" value="Nitroreductase-like"/>
</dbReference>
<proteinExistence type="predicted"/>
<feature type="domain" description="THIF-type NAD/FAD binding fold" evidence="2">
    <location>
        <begin position="102"/>
        <end position="240"/>
    </location>
</feature>
<dbReference type="InterPro" id="IPR045886">
    <property type="entry name" value="ThiF/MoeB/HesA"/>
</dbReference>
<dbReference type="InterPro" id="IPR000594">
    <property type="entry name" value="ThiF_NAD_FAD-bd"/>
</dbReference>
<gene>
    <name evidence="3" type="primary">moeY</name>
    <name evidence="3" type="ORF">BN971_01097</name>
</gene>
<dbReference type="PANTHER" id="PTHR43267">
    <property type="entry name" value="TRNA THREONYLCARBAMOYLADENOSINE DEHYDRATASE"/>
    <property type="match status" value="1"/>
</dbReference>
<evidence type="ECO:0000259" key="2">
    <source>
        <dbReference type="Pfam" id="PF00899"/>
    </source>
</evidence>
<name>A0A0U0W6S6_MYCBE</name>
<dbReference type="AlphaFoldDB" id="A0A0U0W6S6"/>
<feature type="region of interest" description="Disordered" evidence="1">
    <location>
        <begin position="355"/>
        <end position="377"/>
    </location>
</feature>